<accession>A0A2N9YCI0</accession>
<dbReference type="Proteomes" id="UP000234271">
    <property type="component" value="Chromosome"/>
</dbReference>
<name>A0A2N9YCI0_9GAMM</name>
<protein>
    <submittedName>
        <fullName evidence="1">Uncharacterized protein</fullName>
    </submittedName>
</protein>
<dbReference type="RefSeq" id="WP_066246083.1">
    <property type="nucleotide sequence ID" value="NZ_CP012373.2"/>
</dbReference>
<gene>
    <name evidence="1" type="ORF">BLE401_05270</name>
</gene>
<proteinExistence type="predicted"/>
<dbReference type="KEGG" id="blep:AL038_00775"/>
<dbReference type="OrthoDB" id="214814at2"/>
<dbReference type="EMBL" id="CP018889">
    <property type="protein sequence ID" value="AUI68167.1"/>
    <property type="molecule type" value="Genomic_DNA"/>
</dbReference>
<organism evidence="1 2">
    <name type="scientific">Beggiatoa leptomitoformis</name>
    <dbReference type="NCBI Taxonomy" id="288004"/>
    <lineage>
        <taxon>Bacteria</taxon>
        <taxon>Pseudomonadati</taxon>
        <taxon>Pseudomonadota</taxon>
        <taxon>Gammaproteobacteria</taxon>
        <taxon>Thiotrichales</taxon>
        <taxon>Thiotrichaceae</taxon>
        <taxon>Beggiatoa</taxon>
    </lineage>
</organism>
<evidence type="ECO:0000313" key="1">
    <source>
        <dbReference type="EMBL" id="AUI68167.1"/>
    </source>
</evidence>
<evidence type="ECO:0000313" key="2">
    <source>
        <dbReference type="Proteomes" id="UP000234271"/>
    </source>
</evidence>
<keyword evidence="2" id="KW-1185">Reference proteome</keyword>
<dbReference type="AlphaFoldDB" id="A0A2N9YCI0"/>
<sequence length="132" mass="14973">MSASIAITDETLFNTTTAYRFTLDIASNHVTLRELIRLRIYQEVTQYNTVSATHFQGLVQPTAIEKQLNGEEKSKRTPVDWQKQYALALEAFQHNGFIILINQEQITDLDAEITLYPDTQVSFLKLVPLVGG</sequence>
<reference evidence="2" key="1">
    <citation type="submission" date="2016-12" db="EMBL/GenBank/DDBJ databases">
        <title>Complete Genome Sequence of Beggiatoa leptomitiformis D-401.</title>
        <authorList>
            <person name="Fomenkov A."/>
            <person name="Vincze T."/>
            <person name="Grabovich M."/>
            <person name="Anton B.P."/>
            <person name="Dubinina G."/>
            <person name="Orlova M."/>
            <person name="Belousova E."/>
            <person name="Roberts R.J."/>
        </authorList>
    </citation>
    <scope>NUCLEOTIDE SEQUENCE [LARGE SCALE GENOMIC DNA]</scope>
    <source>
        <strain evidence="2">D-401</strain>
    </source>
</reference>